<sequence length="117" mass="12697">MLATPSALIAELTSLAPIQQAINSYLGMLKGFTGVTLFLERMSVILLSIRTLDLTKTHAANAPLHASTNTCNSDVSLKFIIRGKVTSFNKYISLNHLENRSTTEGGISSALKKLRFS</sequence>
<organism evidence="1 2">
    <name type="scientific">Nephila pilipes</name>
    <name type="common">Giant wood spider</name>
    <name type="synonym">Nephila maculata</name>
    <dbReference type="NCBI Taxonomy" id="299642"/>
    <lineage>
        <taxon>Eukaryota</taxon>
        <taxon>Metazoa</taxon>
        <taxon>Ecdysozoa</taxon>
        <taxon>Arthropoda</taxon>
        <taxon>Chelicerata</taxon>
        <taxon>Arachnida</taxon>
        <taxon>Araneae</taxon>
        <taxon>Araneomorphae</taxon>
        <taxon>Entelegynae</taxon>
        <taxon>Araneoidea</taxon>
        <taxon>Nephilidae</taxon>
        <taxon>Nephila</taxon>
    </lineage>
</organism>
<dbReference type="Proteomes" id="UP000887013">
    <property type="component" value="Unassembled WGS sequence"/>
</dbReference>
<comment type="caution">
    <text evidence="1">The sequence shown here is derived from an EMBL/GenBank/DDBJ whole genome shotgun (WGS) entry which is preliminary data.</text>
</comment>
<protein>
    <submittedName>
        <fullName evidence="1">Uncharacterized protein</fullName>
    </submittedName>
</protein>
<dbReference type="AlphaFoldDB" id="A0A8X6P2X8"/>
<evidence type="ECO:0000313" key="2">
    <source>
        <dbReference type="Proteomes" id="UP000887013"/>
    </source>
</evidence>
<gene>
    <name evidence="1" type="ORF">NPIL_499691</name>
</gene>
<name>A0A8X6P2X8_NEPPI</name>
<evidence type="ECO:0000313" key="1">
    <source>
        <dbReference type="EMBL" id="GFT45505.1"/>
    </source>
</evidence>
<accession>A0A8X6P2X8</accession>
<reference evidence="1" key="1">
    <citation type="submission" date="2020-08" db="EMBL/GenBank/DDBJ databases">
        <title>Multicomponent nature underlies the extraordinary mechanical properties of spider dragline silk.</title>
        <authorList>
            <person name="Kono N."/>
            <person name="Nakamura H."/>
            <person name="Mori M."/>
            <person name="Yoshida Y."/>
            <person name="Ohtoshi R."/>
            <person name="Malay A.D."/>
            <person name="Moran D.A.P."/>
            <person name="Tomita M."/>
            <person name="Numata K."/>
            <person name="Arakawa K."/>
        </authorList>
    </citation>
    <scope>NUCLEOTIDE SEQUENCE</scope>
</reference>
<proteinExistence type="predicted"/>
<keyword evidence="2" id="KW-1185">Reference proteome</keyword>
<dbReference type="EMBL" id="BMAW01110928">
    <property type="protein sequence ID" value="GFT45505.1"/>
    <property type="molecule type" value="Genomic_DNA"/>
</dbReference>